<sequence>MSSKEETVETKPSNKSKKKQSQGNPDDSIQIIDEISNTNPTMCSVVDTSVEIISEHLVKSTNSNKAIDSTNLKEKIQSESTKSQPIEIVESDSVNNCSKNPTGPQEKPADFISFSNEPENKAHSKKSKNKKSKKSHTSNKEDNDGDLNDLFQIDTSPSDSHDVVPHYVSKFSESGPVGRAGPSQKNHGGPTALCFQL</sequence>
<evidence type="ECO:0000313" key="4">
    <source>
        <dbReference type="RefSeq" id="XP_026682789.1"/>
    </source>
</evidence>
<evidence type="ECO:0000313" key="2">
    <source>
        <dbReference type="Proteomes" id="UP000079169"/>
    </source>
</evidence>
<dbReference type="PaxDb" id="121845-A0A1S4EGY7"/>
<evidence type="ECO:0000313" key="3">
    <source>
        <dbReference type="RefSeq" id="XP_017301481.1"/>
    </source>
</evidence>
<dbReference type="RefSeq" id="XP_026682790.1">
    <property type="nucleotide sequence ID" value="XM_026826989.1"/>
</dbReference>
<dbReference type="RefSeq" id="XP_026682791.1">
    <property type="nucleotide sequence ID" value="XM_026826990.1"/>
</dbReference>
<evidence type="ECO:0000313" key="5">
    <source>
        <dbReference type="RefSeq" id="XP_026682790.1"/>
    </source>
</evidence>
<feature type="compositionally biased region" description="Polar residues" evidence="1">
    <location>
        <begin position="92"/>
        <end position="103"/>
    </location>
</feature>
<dbReference type="RefSeq" id="XP_017301481.1">
    <property type="nucleotide sequence ID" value="XM_017445992.2"/>
</dbReference>
<name>A0A1S4EGY7_DIACI</name>
<feature type="region of interest" description="Disordered" evidence="1">
    <location>
        <begin position="1"/>
        <end position="29"/>
    </location>
</feature>
<feature type="compositionally biased region" description="Basic residues" evidence="1">
    <location>
        <begin position="123"/>
        <end position="137"/>
    </location>
</feature>
<evidence type="ECO:0000256" key="1">
    <source>
        <dbReference type="SAM" id="MobiDB-lite"/>
    </source>
</evidence>
<organism evidence="2 3">
    <name type="scientific">Diaphorina citri</name>
    <name type="common">Asian citrus psyllid</name>
    <dbReference type="NCBI Taxonomy" id="121845"/>
    <lineage>
        <taxon>Eukaryota</taxon>
        <taxon>Metazoa</taxon>
        <taxon>Ecdysozoa</taxon>
        <taxon>Arthropoda</taxon>
        <taxon>Hexapoda</taxon>
        <taxon>Insecta</taxon>
        <taxon>Pterygota</taxon>
        <taxon>Neoptera</taxon>
        <taxon>Paraneoptera</taxon>
        <taxon>Hemiptera</taxon>
        <taxon>Sternorrhyncha</taxon>
        <taxon>Psylloidea</taxon>
        <taxon>Psyllidae</taxon>
        <taxon>Diaphorininae</taxon>
        <taxon>Diaphorina</taxon>
    </lineage>
</organism>
<feature type="region of interest" description="Disordered" evidence="1">
    <location>
        <begin position="59"/>
        <end position="197"/>
    </location>
</feature>
<evidence type="ECO:0000313" key="6">
    <source>
        <dbReference type="RefSeq" id="XP_026682791.1"/>
    </source>
</evidence>
<accession>A0A1S4EGY7</accession>
<dbReference type="AlphaFoldDB" id="A0A1S4EGY7"/>
<dbReference type="GeneID" id="108252952"/>
<proteinExistence type="predicted"/>
<dbReference type="KEGG" id="dci:108252952"/>
<dbReference type="RefSeq" id="XP_026682789.1">
    <property type="nucleotide sequence ID" value="XM_026826988.1"/>
</dbReference>
<gene>
    <name evidence="3 4 5 6" type="primary">LOC108252952</name>
</gene>
<dbReference type="Proteomes" id="UP000079169">
    <property type="component" value="Unplaced"/>
</dbReference>
<keyword evidence="2" id="KW-1185">Reference proteome</keyword>
<protein>
    <submittedName>
        <fullName evidence="3 4">Uncharacterized protein LOC108252952 isoform X1</fullName>
    </submittedName>
</protein>
<reference evidence="3 4" key="1">
    <citation type="submission" date="2025-04" db="UniProtKB">
        <authorList>
            <consortium name="RefSeq"/>
        </authorList>
    </citation>
    <scope>IDENTIFICATION</scope>
</reference>
<feature type="compositionally biased region" description="Polar residues" evidence="1">
    <location>
        <begin position="59"/>
        <end position="70"/>
    </location>
</feature>